<name>A0A4R6TPL5_9FLAO</name>
<organism evidence="1 2">
    <name type="scientific">Zeaxanthinibacter enoshimensis</name>
    <dbReference type="NCBI Taxonomy" id="392009"/>
    <lineage>
        <taxon>Bacteria</taxon>
        <taxon>Pseudomonadati</taxon>
        <taxon>Bacteroidota</taxon>
        <taxon>Flavobacteriia</taxon>
        <taxon>Flavobacteriales</taxon>
        <taxon>Flavobacteriaceae</taxon>
        <taxon>Zeaxanthinibacter</taxon>
    </lineage>
</organism>
<dbReference type="PROSITE" id="PS51257">
    <property type="entry name" value="PROKAR_LIPOPROTEIN"/>
    <property type="match status" value="1"/>
</dbReference>
<keyword evidence="2" id="KW-1185">Reference proteome</keyword>
<protein>
    <submittedName>
        <fullName evidence="1">Uncharacterized protein</fullName>
    </submittedName>
</protein>
<gene>
    <name evidence="1" type="ORF">CLV82_0030</name>
</gene>
<evidence type="ECO:0000313" key="1">
    <source>
        <dbReference type="EMBL" id="TDQ32207.1"/>
    </source>
</evidence>
<dbReference type="Proteomes" id="UP000295468">
    <property type="component" value="Unassembled WGS sequence"/>
</dbReference>
<proteinExistence type="predicted"/>
<accession>A0A4R6TPL5</accession>
<dbReference type="EMBL" id="SNYI01000001">
    <property type="protein sequence ID" value="TDQ32207.1"/>
    <property type="molecule type" value="Genomic_DNA"/>
</dbReference>
<sequence length="156" mass="18379">MRICVLILLSLALFSCQEKKEVKDHLELQSKLAGIWTAKAFDGKLYEEWKLNNDGWMQQQGYYIEKNDTTYAAVTQIQKVNEDIILFSVIENSNPKIFKAVSREENKIVFENKDYNNPFQVTYEFLSGDNYRRTIKGYENDSLVEYEFSFKKCNEP</sequence>
<dbReference type="OrthoDB" id="5382295at2"/>
<comment type="caution">
    <text evidence="1">The sequence shown here is derived from an EMBL/GenBank/DDBJ whole genome shotgun (WGS) entry which is preliminary data.</text>
</comment>
<dbReference type="RefSeq" id="WP_133642288.1">
    <property type="nucleotide sequence ID" value="NZ_SNYI01000001.1"/>
</dbReference>
<evidence type="ECO:0000313" key="2">
    <source>
        <dbReference type="Proteomes" id="UP000295468"/>
    </source>
</evidence>
<dbReference type="AlphaFoldDB" id="A0A4R6TPL5"/>
<reference evidence="1 2" key="1">
    <citation type="submission" date="2019-03" db="EMBL/GenBank/DDBJ databases">
        <title>Genomic Encyclopedia of Archaeal and Bacterial Type Strains, Phase II (KMG-II): from individual species to whole genera.</title>
        <authorList>
            <person name="Goeker M."/>
        </authorList>
    </citation>
    <scope>NUCLEOTIDE SEQUENCE [LARGE SCALE GENOMIC DNA]</scope>
    <source>
        <strain evidence="1 2">DSM 18435</strain>
    </source>
</reference>